<dbReference type="SUPFAM" id="SSF49785">
    <property type="entry name" value="Galactose-binding domain-like"/>
    <property type="match status" value="1"/>
</dbReference>
<dbReference type="PROSITE" id="PS50151">
    <property type="entry name" value="UVR"/>
    <property type="match status" value="1"/>
</dbReference>
<dbReference type="Pfam" id="PF02151">
    <property type="entry name" value="UVR"/>
    <property type="match status" value="2"/>
</dbReference>
<dbReference type="InterPro" id="IPR016024">
    <property type="entry name" value="ARM-type_fold"/>
</dbReference>
<dbReference type="InterPro" id="IPR011989">
    <property type="entry name" value="ARM-like"/>
</dbReference>
<dbReference type="Pfam" id="PF21039">
    <property type="entry name" value="CEP104_ZnF"/>
    <property type="match status" value="1"/>
</dbReference>
<dbReference type="Proteomes" id="UP001515480">
    <property type="component" value="Unassembled WGS sequence"/>
</dbReference>
<name>A0AB34JY84_PRYPA</name>
<dbReference type="SUPFAM" id="SSF48371">
    <property type="entry name" value="ARM repeat"/>
    <property type="match status" value="1"/>
</dbReference>
<dbReference type="AlphaFoldDB" id="A0AB34JY84"/>
<dbReference type="InterPro" id="IPR048738">
    <property type="entry name" value="CEP104_Znf"/>
</dbReference>
<protein>
    <recommendedName>
        <fullName evidence="3">UVR domain-containing protein</fullName>
    </recommendedName>
</protein>
<dbReference type="InterPro" id="IPR034085">
    <property type="entry name" value="TOG"/>
</dbReference>
<keyword evidence="1" id="KW-0175">Coiled coil</keyword>
<proteinExistence type="predicted"/>
<feature type="domain" description="UVR" evidence="3">
    <location>
        <begin position="194"/>
        <end position="229"/>
    </location>
</feature>
<evidence type="ECO:0000313" key="4">
    <source>
        <dbReference type="EMBL" id="KAL1526684.1"/>
    </source>
</evidence>
<dbReference type="PANTHER" id="PTHR13371:SF0">
    <property type="entry name" value="CENTROSOMAL PROTEIN OF 104 KDA"/>
    <property type="match status" value="1"/>
</dbReference>
<accession>A0AB34JY84</accession>
<feature type="region of interest" description="Disordered" evidence="2">
    <location>
        <begin position="327"/>
        <end position="438"/>
    </location>
</feature>
<dbReference type="SMART" id="SM01349">
    <property type="entry name" value="TOG"/>
    <property type="match status" value="1"/>
</dbReference>
<dbReference type="InterPro" id="IPR008979">
    <property type="entry name" value="Galactose-bd-like_sf"/>
</dbReference>
<dbReference type="InterPro" id="IPR001943">
    <property type="entry name" value="UVR_dom"/>
</dbReference>
<dbReference type="Gene3D" id="1.25.10.10">
    <property type="entry name" value="Leucine-rich Repeat Variant"/>
    <property type="match status" value="1"/>
</dbReference>
<feature type="coiled-coil region" evidence="1">
    <location>
        <begin position="219"/>
        <end position="265"/>
    </location>
</feature>
<sequence length="826" mass="89696">MLLSYRVVGVSSEDEAHPARELQRYSADSRGWQSTRWCEFPQELVLQFQGRVMLQQVQVLSHQFKIASRVELFMGSLPPGTPPPVTGCAGANFSRLGHFSLDSNERSKFQARELKTVYVPQATEGLYLRLVLHKCHVNEYNLYSQIGVLAVRAIGSGPGAMSAQHAEQRDSMPALSAPPAYFSSDALALDPATAAMVAELQRKKDAAVRAEDYDEAKLLKDKIAVLQKAGAQIAELERRKQDAVAREDYDLAKRLKQQLSTLREEAGLPPAAANAQLSPAPPPHDYLGGAAEELRDVAEIDMLRRQEERSREEAHARIEAMAQQLVQPAAAPPPAAPTRRQSTPAASSPHHSARDDSPPPDEAAAPRHEAAAPRHEAAAPRHEAMAVEAPARAARAKTQRAHDERPVAALAQALPEQPRDEEGEPSLPEAEPLSPQDAKDAAIIVEVYGEEVARKLYSKSWNLRQAAAAQMSGALASLAADARALAQATCKAVGRCAHDKMVQVFLAGMQLFDSLLRDPRAAALSPSDWSGMVMGNAAIVDTFRAKLADGNARVRDAVEAAFLQMARLQSIGPQQMAAALLVPIDPKKSGDTRLWLGRLGVVQQLFSEFGERHLLNHIDGAMAMVKKALESSSGVVRSKAMELALELYHVVGDLQQMTSYLTDLKHPAIRDSLMAAFEAASVPQEAVKAPPLPRGGVGTPLAAGRAATQAAAGRAEYPHADEQTCQFCGRHDPDFDDEKMDLHYWKECPMLMPCEQCGQVVEVASLAEHLVGECDQSHPFKYQPPLGVSADYTGCPLCAEELPEDPDACRAHIMQFCPGNKRRLPA</sequence>
<evidence type="ECO:0000313" key="5">
    <source>
        <dbReference type="Proteomes" id="UP001515480"/>
    </source>
</evidence>
<comment type="caution">
    <text evidence="4">The sequence shown here is derived from an EMBL/GenBank/DDBJ whole genome shotgun (WGS) entry which is preliminary data.</text>
</comment>
<feature type="compositionally biased region" description="Low complexity" evidence="2">
    <location>
        <begin position="337"/>
        <end position="350"/>
    </location>
</feature>
<dbReference type="PANTHER" id="PTHR13371">
    <property type="entry name" value="GLYCINE-, GLUTAMATE-, THIENYLCYCLOHEXYLPIPERIDINE-BINDING PROTEIN"/>
    <property type="match status" value="1"/>
</dbReference>
<feature type="compositionally biased region" description="Low complexity" evidence="2">
    <location>
        <begin position="425"/>
        <end position="435"/>
    </location>
</feature>
<evidence type="ECO:0000256" key="1">
    <source>
        <dbReference type="SAM" id="Coils"/>
    </source>
</evidence>
<dbReference type="InterPro" id="IPR052607">
    <property type="entry name" value="CEP104-like"/>
</dbReference>
<keyword evidence="5" id="KW-1185">Reference proteome</keyword>
<evidence type="ECO:0000256" key="2">
    <source>
        <dbReference type="SAM" id="MobiDB-lite"/>
    </source>
</evidence>
<dbReference type="EMBL" id="JBGBPQ010000003">
    <property type="protein sequence ID" value="KAL1526684.1"/>
    <property type="molecule type" value="Genomic_DNA"/>
</dbReference>
<dbReference type="Pfam" id="PF21040">
    <property type="entry name" value="CEP104-like_TOG"/>
    <property type="match status" value="1"/>
</dbReference>
<feature type="compositionally biased region" description="Basic and acidic residues" evidence="2">
    <location>
        <begin position="364"/>
        <end position="385"/>
    </location>
</feature>
<dbReference type="GO" id="GO:0005929">
    <property type="term" value="C:cilium"/>
    <property type="evidence" value="ECO:0007669"/>
    <property type="project" value="TreeGrafter"/>
</dbReference>
<gene>
    <name evidence="4" type="ORF">AB1Y20_015386</name>
</gene>
<organism evidence="4 5">
    <name type="scientific">Prymnesium parvum</name>
    <name type="common">Toxic golden alga</name>
    <dbReference type="NCBI Taxonomy" id="97485"/>
    <lineage>
        <taxon>Eukaryota</taxon>
        <taxon>Haptista</taxon>
        <taxon>Haptophyta</taxon>
        <taxon>Prymnesiophyceae</taxon>
        <taxon>Prymnesiales</taxon>
        <taxon>Prymnesiaceae</taxon>
        <taxon>Prymnesium</taxon>
    </lineage>
</organism>
<reference evidence="4 5" key="1">
    <citation type="journal article" date="2024" name="Science">
        <title>Giant polyketide synthase enzymes in the biosynthesis of giant marine polyether toxins.</title>
        <authorList>
            <person name="Fallon T.R."/>
            <person name="Shende V.V."/>
            <person name="Wierzbicki I.H."/>
            <person name="Pendleton A.L."/>
            <person name="Watervoot N.F."/>
            <person name="Auber R.P."/>
            <person name="Gonzalez D.J."/>
            <person name="Wisecaver J.H."/>
            <person name="Moore B.S."/>
        </authorList>
    </citation>
    <scope>NUCLEOTIDE SEQUENCE [LARGE SCALE GENOMIC DNA]</scope>
    <source>
        <strain evidence="4 5">12B1</strain>
    </source>
</reference>
<evidence type="ECO:0000259" key="3">
    <source>
        <dbReference type="PROSITE" id="PS50151"/>
    </source>
</evidence>
<dbReference type="Pfam" id="PF21038">
    <property type="entry name" value="CEP104_N"/>
    <property type="match status" value="1"/>
</dbReference>
<dbReference type="InterPro" id="IPR048739">
    <property type="entry name" value="CEP104_N"/>
</dbReference>